<dbReference type="Proteomes" id="UP000708208">
    <property type="component" value="Unassembled WGS sequence"/>
</dbReference>
<accession>A0A8J2LDB4</accession>
<feature type="non-terminal residue" evidence="1">
    <location>
        <position position="1"/>
    </location>
</feature>
<evidence type="ECO:0000313" key="1">
    <source>
        <dbReference type="EMBL" id="CAG7831835.1"/>
    </source>
</evidence>
<protein>
    <submittedName>
        <fullName evidence="1">Uncharacterized protein</fullName>
    </submittedName>
</protein>
<organism evidence="1 2">
    <name type="scientific">Allacma fusca</name>
    <dbReference type="NCBI Taxonomy" id="39272"/>
    <lineage>
        <taxon>Eukaryota</taxon>
        <taxon>Metazoa</taxon>
        <taxon>Ecdysozoa</taxon>
        <taxon>Arthropoda</taxon>
        <taxon>Hexapoda</taxon>
        <taxon>Collembola</taxon>
        <taxon>Symphypleona</taxon>
        <taxon>Sminthuridae</taxon>
        <taxon>Allacma</taxon>
    </lineage>
</organism>
<gene>
    <name evidence="1" type="ORF">AFUS01_LOCUS41560</name>
</gene>
<name>A0A8J2LDB4_9HEXA</name>
<proteinExistence type="predicted"/>
<dbReference type="AlphaFoldDB" id="A0A8J2LDB4"/>
<keyword evidence="2" id="KW-1185">Reference proteome</keyword>
<sequence length="24" mass="2719">ITLTYTTLRKTVFCGNSSVKCNRI</sequence>
<reference evidence="1" key="1">
    <citation type="submission" date="2021-06" db="EMBL/GenBank/DDBJ databases">
        <authorList>
            <person name="Hodson N. C."/>
            <person name="Mongue J. A."/>
            <person name="Jaron S. K."/>
        </authorList>
    </citation>
    <scope>NUCLEOTIDE SEQUENCE</scope>
</reference>
<comment type="caution">
    <text evidence="1">The sequence shown here is derived from an EMBL/GenBank/DDBJ whole genome shotgun (WGS) entry which is preliminary data.</text>
</comment>
<dbReference type="EMBL" id="CAJVCH010562262">
    <property type="protein sequence ID" value="CAG7831835.1"/>
    <property type="molecule type" value="Genomic_DNA"/>
</dbReference>
<evidence type="ECO:0000313" key="2">
    <source>
        <dbReference type="Proteomes" id="UP000708208"/>
    </source>
</evidence>